<dbReference type="InterPro" id="IPR011051">
    <property type="entry name" value="RmlC_Cupin_sf"/>
</dbReference>
<name>A0A835ZJH8_SHEEP</name>
<dbReference type="InterPro" id="IPR006045">
    <property type="entry name" value="Cupin_1"/>
</dbReference>
<dbReference type="EMBL" id="JAEMGP010000023">
    <property type="protein sequence ID" value="KAG5195752.1"/>
    <property type="molecule type" value="Genomic_DNA"/>
</dbReference>
<dbReference type="InterPro" id="IPR031379">
    <property type="entry name" value="CLLAC"/>
</dbReference>
<accession>A0A835ZJH8</accession>
<evidence type="ECO:0000259" key="3">
    <source>
        <dbReference type="SMART" id="SM00835"/>
    </source>
</evidence>
<evidence type="ECO:0000256" key="1">
    <source>
        <dbReference type="SAM" id="MobiDB-lite"/>
    </source>
</evidence>
<evidence type="ECO:0000313" key="4">
    <source>
        <dbReference type="EMBL" id="KAG5195752.1"/>
    </source>
</evidence>
<keyword evidence="2" id="KW-1133">Transmembrane helix</keyword>
<proteinExistence type="predicted"/>
<feature type="domain" description="Cupin type-1" evidence="3">
    <location>
        <begin position="222"/>
        <end position="332"/>
    </location>
</feature>
<gene>
    <name evidence="4" type="ORF">JEQ12_012047</name>
</gene>
<dbReference type="InterPro" id="IPR014710">
    <property type="entry name" value="RmlC-like_jellyroll"/>
</dbReference>
<evidence type="ECO:0000256" key="2">
    <source>
        <dbReference type="SAM" id="Phobius"/>
    </source>
</evidence>
<dbReference type="GO" id="GO:0005794">
    <property type="term" value="C:Golgi apparatus"/>
    <property type="evidence" value="ECO:0007669"/>
    <property type="project" value="TreeGrafter"/>
</dbReference>
<reference evidence="4 5" key="1">
    <citation type="submission" date="2020-12" db="EMBL/GenBank/DDBJ databases">
        <title>De novo assembly of Tibetan sheep genome.</title>
        <authorList>
            <person name="Li X."/>
        </authorList>
    </citation>
    <scope>NUCLEOTIDE SEQUENCE [LARGE SCALE GENOMIC DNA]</scope>
    <source>
        <tissue evidence="4">Heart</tissue>
    </source>
</reference>
<sequence length="556" mass="62883">MRTASQRHVGKSPVPVNTDDSPQEIPKTKYANEFLEDFLNDDNQSCTLSGGKHHGPVEALKQMLFNLQAVQESFNQTRTAEPKGEIKQPMDNLAFEMNEDAERKVVSEGKMNTFSRMEKTRQWSLMSIFLVCLLACTITTVIGVLIVSLVYVNNPQPHSEPGAQSLQTAIPVVPKAVDPKFQFLYHLPKSKVFEYPGGTIQWARYRNNANDYLSIEEEAFGSSLNSQRSQISLGTLRIKSSGLRAPHWHFNANEHGYLVQGTAWVGVVDDGAVVTTYNVTAGQVIFFPKNTVHWIKNVGSEDCFFLLFFSTHEELQTLDVDDVFFSTPEDIASRSLKPEGGINFIRTFHKQKEDQGVNLPPNLAELVVNANYSQSPDNFVWRYFYDLKGSKEHRFPGGIIQLAQYWKNSSELSHNEKIFSEFLNQHQKALSLSTLRIYNNGLRQPHFHFNANEMGYVISGCAKVGIINAQSSTEFDIHIGDVIFFPTGTQHYIKSTCDEDLLLILAFSTGDQLQTLDMDDYLQATADHILAQLFFKKQSEFEKIPQFKEDQAVNLP</sequence>
<dbReference type="PANTHER" id="PTHR35349:SF4">
    <property type="entry name" value="CUPIN TYPE-1 DOMAIN-CONTAINING PROTEIN"/>
    <property type="match status" value="1"/>
</dbReference>
<dbReference type="GO" id="GO:0005886">
    <property type="term" value="C:plasma membrane"/>
    <property type="evidence" value="ECO:0007669"/>
    <property type="project" value="TreeGrafter"/>
</dbReference>
<dbReference type="SMART" id="SM00835">
    <property type="entry name" value="Cupin_1"/>
    <property type="match status" value="2"/>
</dbReference>
<dbReference type="Pfam" id="PF15675">
    <property type="entry name" value="CLLAC"/>
    <property type="match status" value="1"/>
</dbReference>
<feature type="region of interest" description="Disordered" evidence="1">
    <location>
        <begin position="1"/>
        <end position="25"/>
    </location>
</feature>
<evidence type="ECO:0000313" key="5">
    <source>
        <dbReference type="Proteomes" id="UP000664991"/>
    </source>
</evidence>
<feature type="transmembrane region" description="Helical" evidence="2">
    <location>
        <begin position="125"/>
        <end position="151"/>
    </location>
</feature>
<dbReference type="Gene3D" id="2.60.120.10">
    <property type="entry name" value="Jelly Rolls"/>
    <property type="match status" value="2"/>
</dbReference>
<keyword evidence="2" id="KW-0472">Membrane</keyword>
<protein>
    <recommendedName>
        <fullName evidence="3">Cupin type-1 domain-containing protein</fullName>
    </recommendedName>
</protein>
<dbReference type="Proteomes" id="UP000664991">
    <property type="component" value="Unassembled WGS sequence"/>
</dbReference>
<dbReference type="InterPro" id="IPR053297">
    <property type="entry name" value="Dynactin-associated"/>
</dbReference>
<dbReference type="AlphaFoldDB" id="A0A835ZJH8"/>
<dbReference type="SUPFAM" id="SSF51182">
    <property type="entry name" value="RmlC-like cupins"/>
    <property type="match status" value="1"/>
</dbReference>
<dbReference type="Pfam" id="PF00190">
    <property type="entry name" value="Cupin_1"/>
    <property type="match status" value="2"/>
</dbReference>
<keyword evidence="2" id="KW-0812">Transmembrane</keyword>
<feature type="domain" description="Cupin type-1" evidence="3">
    <location>
        <begin position="407"/>
        <end position="542"/>
    </location>
</feature>
<comment type="caution">
    <text evidence="4">The sequence shown here is derived from an EMBL/GenBank/DDBJ whole genome shotgun (WGS) entry which is preliminary data.</text>
</comment>
<dbReference type="PANTHER" id="PTHR35349">
    <property type="entry name" value="DYNACTIN-ASSOCIATED PROTEIN"/>
    <property type="match status" value="1"/>
</dbReference>
<organism evidence="4 5">
    <name type="scientific">Ovis aries</name>
    <name type="common">Sheep</name>
    <dbReference type="NCBI Taxonomy" id="9940"/>
    <lineage>
        <taxon>Eukaryota</taxon>
        <taxon>Metazoa</taxon>
        <taxon>Chordata</taxon>
        <taxon>Craniata</taxon>
        <taxon>Vertebrata</taxon>
        <taxon>Euteleostomi</taxon>
        <taxon>Mammalia</taxon>
        <taxon>Eutheria</taxon>
        <taxon>Laurasiatheria</taxon>
        <taxon>Artiodactyla</taxon>
        <taxon>Ruminantia</taxon>
        <taxon>Pecora</taxon>
        <taxon>Bovidae</taxon>
        <taxon>Caprinae</taxon>
        <taxon>Ovis</taxon>
    </lineage>
</organism>